<gene>
    <name evidence="6" type="ORF">SCODWIG_02200</name>
</gene>
<keyword evidence="4" id="KW-0175">Coiled coil</keyword>
<proteinExistence type="predicted"/>
<keyword evidence="7" id="KW-1185">Reference proteome</keyword>
<dbReference type="AlphaFoldDB" id="A0A376B786"/>
<name>A0A376B786_9ASCO</name>
<accession>A0A376B786</accession>
<dbReference type="GO" id="GO:0005634">
    <property type="term" value="C:nucleus"/>
    <property type="evidence" value="ECO:0007669"/>
    <property type="project" value="UniProtKB-SubCell"/>
</dbReference>
<feature type="coiled-coil region" evidence="4">
    <location>
        <begin position="85"/>
        <end position="155"/>
    </location>
</feature>
<evidence type="ECO:0000256" key="4">
    <source>
        <dbReference type="SAM" id="Coils"/>
    </source>
</evidence>
<comment type="subcellular location">
    <subcellularLocation>
        <location evidence="1">Nucleus</location>
    </subcellularLocation>
</comment>
<keyword evidence="2" id="KW-0227">DNA damage</keyword>
<evidence type="ECO:0000313" key="7">
    <source>
        <dbReference type="Proteomes" id="UP000262825"/>
    </source>
</evidence>
<dbReference type="GO" id="GO:0000077">
    <property type="term" value="P:DNA damage checkpoint signaling"/>
    <property type="evidence" value="ECO:0007669"/>
    <property type="project" value="InterPro"/>
</dbReference>
<feature type="region of interest" description="Disordered" evidence="5">
    <location>
        <begin position="435"/>
        <end position="461"/>
    </location>
</feature>
<evidence type="ECO:0000256" key="2">
    <source>
        <dbReference type="ARBA" id="ARBA00022763"/>
    </source>
</evidence>
<sequence>MNNYQLNNNNLVDDDDDEDVDDLLLELDKYTDKKKKEQDAMQNKPMIQTNVQVSMPQSHYATSTDENNGDILQILPSQLIRNDELAMAKGEVAVLRDKINELTLKRENDRKNYLMEKQTLSDQNLGTINNLKQELNRLESERQFLKLRMKNHMHQSLPADSQIPSNVTTTAVITNPENVLKKRKLLENKESGSSTLVHFSSLSSPSSPSSLPTPPIRLKLNTKKFILKNSSHNDNLLLLETLWKHKIPGCCKLAMHYLDELEFKGQKIGPGFHAFALSIVSSLTLNKFIEFILDYLLQIINQIFETTPTELLPIPFMLVLVYIIIKFRPSATDSQLLLDLFKAIKNFVYQLDSVLTKPKATPSFTTNNTNFANTFNSAVANISKHGGSNNFDHRSVFRSDTTIIDSKKYLENGNWLYTVDNTDLPIRFDRYSPFSDNGNDSNTNLNTASNKQHRHNNSDTAAKGFNIMDDEYFDEGYYPTTVSVPTFQTEFIDILIVMYSFDILEAISENLYTCSININSTGNIDLTPLQEDLNYLCNKTFTISFQPIPQIIFNVCMIFSHLVKIVNNKIPQHWWSEKFTKISTFLDINIQHSLKILPPKYNIHSLSRRVGNNGNIKLIDQLFEKHVIYEPENKVPIYILSHLSRLKLQILQDIKEFLLTISANSLESDNTGISIDYMIGNVSSLLSFEYPLLLGENNHNRDEQQDRLKLVTLSIKIIYHVYLMSESYTLSIVRGSMKNTGNDNHTNEVSSTSTTDNKHFNSNKIMILSGNDRIKTELIATLSRIVFTVNNTLLSKSTKESCRSILDSLISPQEAEAIYLALSPDSYSKS</sequence>
<feature type="compositionally biased region" description="Polar residues" evidence="5">
    <location>
        <begin position="435"/>
        <end position="450"/>
    </location>
</feature>
<evidence type="ECO:0000256" key="3">
    <source>
        <dbReference type="ARBA" id="ARBA00023242"/>
    </source>
</evidence>
<evidence type="ECO:0000256" key="5">
    <source>
        <dbReference type="SAM" id="MobiDB-lite"/>
    </source>
</evidence>
<dbReference type="Proteomes" id="UP000262825">
    <property type="component" value="Unassembled WGS sequence"/>
</dbReference>
<dbReference type="VEuPathDB" id="FungiDB:SCODWIG_02200"/>
<organism evidence="6 7">
    <name type="scientific">Saccharomycodes ludwigii</name>
    <dbReference type="NCBI Taxonomy" id="36035"/>
    <lineage>
        <taxon>Eukaryota</taxon>
        <taxon>Fungi</taxon>
        <taxon>Dikarya</taxon>
        <taxon>Ascomycota</taxon>
        <taxon>Saccharomycotina</taxon>
        <taxon>Saccharomycetes</taxon>
        <taxon>Saccharomycodales</taxon>
        <taxon>Saccharomycodaceae</taxon>
        <taxon>Saccharomycodes</taxon>
    </lineage>
</organism>
<dbReference type="InterPro" id="IPR018622">
    <property type="entry name" value="DNA_damage_chkpnt_Lcd1"/>
</dbReference>
<evidence type="ECO:0008006" key="8">
    <source>
        <dbReference type="Google" id="ProtNLM"/>
    </source>
</evidence>
<keyword evidence="3" id="KW-0539">Nucleus</keyword>
<protein>
    <recommendedName>
        <fullName evidence="8">DNA damage checkpoint protein LCD1</fullName>
    </recommendedName>
</protein>
<dbReference type="EMBL" id="UFAJ01000353">
    <property type="protein sequence ID" value="SSD60439.1"/>
    <property type="molecule type" value="Genomic_DNA"/>
</dbReference>
<dbReference type="Pfam" id="PF09798">
    <property type="entry name" value="LCD1"/>
    <property type="match status" value="2"/>
</dbReference>
<evidence type="ECO:0000313" key="6">
    <source>
        <dbReference type="EMBL" id="SSD60439.1"/>
    </source>
</evidence>
<reference evidence="7" key="1">
    <citation type="submission" date="2018-06" db="EMBL/GenBank/DDBJ databases">
        <authorList>
            <person name="Guldener U."/>
        </authorList>
    </citation>
    <scope>NUCLEOTIDE SEQUENCE [LARGE SCALE GENOMIC DNA]</scope>
    <source>
        <strain evidence="7">UTAD17</strain>
    </source>
</reference>
<evidence type="ECO:0000256" key="1">
    <source>
        <dbReference type="ARBA" id="ARBA00004123"/>
    </source>
</evidence>